<proteinExistence type="predicted"/>
<sequence>MADADNLDALSNAELRKRMVEQGLPNIPVTDSSRKVLVKRLRASIGGVESPAAASPKKAGRRETLHVAAAATKTDAVTSHNTDAPQTEVSTPKARRTIAVAAATSDRTSKDVERPRPPSTKPVSQSLSENAKKTTATAATTAPAPAPAPIQARRRSSTNVERQNVTSARPTKKPETIQEEPVVAAKRTASKNTLLANSLIVLESDDEEDEQLVQAAQHIEDEFKRKEKPKLSATVTSTHEYIDKSAYVTPSSYTPSSLSQPRRFVGDSATTGAMLTQSVTSPAAPARPPLVSNSYDYVGLSRSGRYSSYLGSPAQSYAAGTSTSSAIPAPTSSYGRAPPRTYTNEFSDDNEADEPRDQGPHFESDFARNLARLRAERIGDRGSPYTRRTIAGTGAGGYEPTVRRSLRPDKASWLRWWEAVDREYQLKPKLFICGVIVLLIAVYCIFY</sequence>
<gene>
    <name evidence="4" type="primary">LOC115632114</name>
</gene>
<evidence type="ECO:0000313" key="4">
    <source>
        <dbReference type="RefSeq" id="XP_030384971.1"/>
    </source>
</evidence>
<feature type="compositionally biased region" description="Low complexity" evidence="1">
    <location>
        <begin position="133"/>
        <end position="143"/>
    </location>
</feature>
<dbReference type="RefSeq" id="XP_030384971.1">
    <property type="nucleotide sequence ID" value="XM_030529111.1"/>
</dbReference>
<dbReference type="OrthoDB" id="8068829at2759"/>
<feature type="region of interest" description="Disordered" evidence="1">
    <location>
        <begin position="314"/>
        <end position="362"/>
    </location>
</feature>
<evidence type="ECO:0000256" key="1">
    <source>
        <dbReference type="SAM" id="MobiDB-lite"/>
    </source>
</evidence>
<feature type="region of interest" description="Disordered" evidence="1">
    <location>
        <begin position="46"/>
        <end position="65"/>
    </location>
</feature>
<feature type="compositionally biased region" description="Basic and acidic residues" evidence="1">
    <location>
        <begin position="107"/>
        <end position="116"/>
    </location>
</feature>
<dbReference type="AlphaFoldDB" id="A0A6J2U900"/>
<dbReference type="CDD" id="cd12934">
    <property type="entry name" value="LEM"/>
    <property type="match status" value="1"/>
</dbReference>
<dbReference type="Proteomes" id="UP000504634">
    <property type="component" value="Unplaced"/>
</dbReference>
<dbReference type="Gene3D" id="1.10.720.40">
    <property type="match status" value="1"/>
</dbReference>
<feature type="compositionally biased region" description="Low complexity" evidence="1">
    <location>
        <begin position="314"/>
        <end position="333"/>
    </location>
</feature>
<dbReference type="InterPro" id="IPR003887">
    <property type="entry name" value="LEM_dom"/>
</dbReference>
<keyword evidence="3" id="KW-1185">Reference proteome</keyword>
<feature type="compositionally biased region" description="Polar residues" evidence="1">
    <location>
        <begin position="79"/>
        <end position="90"/>
    </location>
</feature>
<evidence type="ECO:0000259" key="2">
    <source>
        <dbReference type="PROSITE" id="PS50954"/>
    </source>
</evidence>
<organism evidence="3 4">
    <name type="scientific">Drosophila lebanonensis</name>
    <name type="common">Fruit fly</name>
    <name type="synonym">Scaptodrosophila lebanonensis</name>
    <dbReference type="NCBI Taxonomy" id="7225"/>
    <lineage>
        <taxon>Eukaryota</taxon>
        <taxon>Metazoa</taxon>
        <taxon>Ecdysozoa</taxon>
        <taxon>Arthropoda</taxon>
        <taxon>Hexapoda</taxon>
        <taxon>Insecta</taxon>
        <taxon>Pterygota</taxon>
        <taxon>Neoptera</taxon>
        <taxon>Endopterygota</taxon>
        <taxon>Diptera</taxon>
        <taxon>Brachycera</taxon>
        <taxon>Muscomorpha</taxon>
        <taxon>Ephydroidea</taxon>
        <taxon>Drosophilidae</taxon>
        <taxon>Scaptodrosophila</taxon>
    </lineage>
</organism>
<dbReference type="InterPro" id="IPR011015">
    <property type="entry name" value="LEM/LEM-like_dom_sf"/>
</dbReference>
<dbReference type="Pfam" id="PF03020">
    <property type="entry name" value="LEM"/>
    <property type="match status" value="1"/>
</dbReference>
<accession>A0A6J2U900</accession>
<feature type="compositionally biased region" description="Polar residues" evidence="1">
    <location>
        <begin position="157"/>
        <end position="169"/>
    </location>
</feature>
<feature type="domain" description="LEM" evidence="2">
    <location>
        <begin position="4"/>
        <end position="48"/>
    </location>
</feature>
<protein>
    <submittedName>
        <fullName evidence="4">Otefin</fullName>
    </submittedName>
</protein>
<reference evidence="4" key="1">
    <citation type="submission" date="2025-08" db="UniProtKB">
        <authorList>
            <consortium name="RefSeq"/>
        </authorList>
    </citation>
    <scope>IDENTIFICATION</scope>
    <source>
        <strain evidence="4">11010-0011.00</strain>
        <tissue evidence="4">Whole body</tissue>
    </source>
</reference>
<feature type="compositionally biased region" description="Basic and acidic residues" evidence="1">
    <location>
        <begin position="353"/>
        <end position="362"/>
    </location>
</feature>
<name>A0A6J2U900_DROLE</name>
<dbReference type="SMART" id="SM00540">
    <property type="entry name" value="LEM"/>
    <property type="match status" value="1"/>
</dbReference>
<feature type="region of interest" description="Disordered" evidence="1">
    <location>
        <begin position="70"/>
        <end position="182"/>
    </location>
</feature>
<dbReference type="SUPFAM" id="SSF63451">
    <property type="entry name" value="LEM domain"/>
    <property type="match status" value="1"/>
</dbReference>
<dbReference type="GeneID" id="115632114"/>
<dbReference type="PROSITE" id="PS50954">
    <property type="entry name" value="LEM"/>
    <property type="match status" value="1"/>
</dbReference>
<evidence type="ECO:0000313" key="3">
    <source>
        <dbReference type="Proteomes" id="UP000504634"/>
    </source>
</evidence>